<keyword evidence="5" id="KW-1185">Reference proteome</keyword>
<evidence type="ECO:0000256" key="1">
    <source>
        <dbReference type="SAM" id="Coils"/>
    </source>
</evidence>
<feature type="compositionally biased region" description="Polar residues" evidence="2">
    <location>
        <begin position="684"/>
        <end position="694"/>
    </location>
</feature>
<feature type="compositionally biased region" description="Basic and acidic residues" evidence="2">
    <location>
        <begin position="718"/>
        <end position="729"/>
    </location>
</feature>
<feature type="region of interest" description="Disordered" evidence="2">
    <location>
        <begin position="1"/>
        <end position="150"/>
    </location>
</feature>
<evidence type="ECO:0000313" key="4">
    <source>
        <dbReference type="EMBL" id="EEF33928.1"/>
    </source>
</evidence>
<evidence type="ECO:0000256" key="2">
    <source>
        <dbReference type="SAM" id="MobiDB-lite"/>
    </source>
</evidence>
<gene>
    <name evidence="4" type="ORF">RCOM_0464910</name>
</gene>
<dbReference type="Proteomes" id="UP000008311">
    <property type="component" value="Unassembled WGS sequence"/>
</dbReference>
<feature type="compositionally biased region" description="Polar residues" evidence="2">
    <location>
        <begin position="785"/>
        <end position="800"/>
    </location>
</feature>
<name>B9SR26_RICCO</name>
<evidence type="ECO:0000259" key="3">
    <source>
        <dbReference type="Pfam" id="PF10650"/>
    </source>
</evidence>
<dbReference type="Pfam" id="PF10650">
    <property type="entry name" value="zf-C3H1"/>
    <property type="match status" value="1"/>
</dbReference>
<sequence>MDNNNNINDDELKIKTNSKALNSQNPSNNNPPLPGTTREEGELSSSDDDDDENRVSSATQSIAPIGPTPVPPFNKAVQLSKATFSKNPAKSVDVQSRLSLQPNNDKSFEKNRVPLKSANSGWHAPPGPNSNLVISFSDDDTGSESEDYKSGKALEYKQKTAGVDSNQRPPSSLLAAKSNKLQLTARNVNKVMPKKSLSRTFNSATTKINGGAHSRGAGSSSVDQISRVRNFNTTNRNLSNQEYGSDQGLGMNNAKLQDLRLQIALRERVLKLKAAHQNKESASVSGRDYSFVNLAAHATRTSNATSVRARELETKEPDNKRLKIMGSTQLASDRQQEIHAVKSTIPLKEQALRSNSLLDRDMVHRGLKGSPTRRTESSIVKSKEQVDKRVDTSSESLPSGLKEGVNVNVNRIQTDRCNMQVEPLTNIKSSVLLKYTNSVELNQPVKSGGHQPPGSFSKTTSGEQHLMSGGEDHEHILNGRRVGEALNKVCQASLDNGNPWNYFGALNVSAHNNVDMNSLVEMEESLDKELEEAQEQRHICEIEERNALKAYRKAQRALVEANSRCAELYHKRELYSAHFRSLVLNDSTLLWSTRNREHVGIALNHTDNGSRNLELMPPSSHPERPDYDGRNQPGFDSNIQCASGAPLRTPYMHANGQNLGSEPCSEPDASTSEPLHLNCKTALNIGSSPSNDPNFSADDDEETSPLDHETVQPNYKIQQREESSVGRQKDSINQLNKISSDDCSPDSLTLEATLRSELFARLGRRNLSKNSSSLNLDPADELGTENDNGSERTQTSNGSFLVSEEERNQEFDLGGNDQHERNISGVPVNIQNQKKNDDEYFSICHLSATIIYSPNLVLRSAFGHMKDTFALTSTGFQSQKSERDDTCDCNDEAGSINTEEIDHGITIANPMEESAKDVCGNDFGSFTCNFIVDPFWPLCMYELRGKCNNDQCPWQHVRDFSNGNVGKHQHDTSDSSDCQVGLTLHQKKCNGGTLPNSQCVLTAPTYIVGLDILKSDSHSFDSVVTWGNGQCWQKCFSICIALSNLLQKDLPADEPFLHGSDGRIEVQKNWDKQLSYFQKNKLFSHFFFLLQALSVLSRAIEADPKSEILWITYLFIYYGNVKSVAKDDMFSYAVKHNDRSYGVWLMYINSRTRLDDRLVAYESALTALCHQLSAYEKDEMYASACILDMFLQMMDFLCMSGNVEKAIQKICGLFSVATNSDQCHCLLLSDILASLTISDKCMFWVCCVYLVMYRKLPEAVVHKFECDKELLAIEWPCVHLLDEDKQMATKLIEMAMNFVKLYVNSESVVNEASLRSLQYFGLCHTRCVAALHGLECCRSLLDEYMKLYPACLEYVLVSVRVQMTDSEGFEEALRNWPKEAPGIHCIWNQYIEYALQKGGPDFAKRVTVRWFNSFSVVQYSQKEKLDAIGTSSSHASLELASVENTDFLTSSSNHLDLMFGYLNLSIAKLLHNDQIEARNAIDKAFKAAAPPFFEHCLREHAMFLLMNDSQLNEDASISKCLNVLNGYLDDARAFPVSEPLSRRFINKIEKPRVKQLIVNLVLEVWYGPSLLPQNFRQPKELVDFVEAILEIVPSNYQLAFSACKLLSKGENFIDVPSGSMLYWASITLVNSIFHAIPIAPEYVWVDAAGFLDDIAGIELIYERFYRKALSVYPFSIKLWNCYYNLSKTRGHATSVLEAAREKGIELG</sequence>
<feature type="region of interest" description="Disordered" evidence="2">
    <location>
        <begin position="366"/>
        <end position="402"/>
    </location>
</feature>
<dbReference type="PANTHER" id="PTHR21563:SF3">
    <property type="entry name" value="ZINC FINGER C3H1 DOMAIN-CONTAINING PROTEIN"/>
    <property type="match status" value="1"/>
</dbReference>
<keyword evidence="1" id="KW-0175">Coiled coil</keyword>
<feature type="region of interest" description="Disordered" evidence="2">
    <location>
        <begin position="604"/>
        <end position="729"/>
    </location>
</feature>
<feature type="compositionally biased region" description="Basic and acidic residues" evidence="2">
    <location>
        <begin position="373"/>
        <end position="392"/>
    </location>
</feature>
<dbReference type="EMBL" id="EQ974093">
    <property type="protein sequence ID" value="EEF33928.1"/>
    <property type="molecule type" value="Genomic_DNA"/>
</dbReference>
<reference evidence="5" key="1">
    <citation type="journal article" date="2010" name="Nat. Biotechnol.">
        <title>Draft genome sequence of the oilseed species Ricinus communis.</title>
        <authorList>
            <person name="Chan A.P."/>
            <person name="Crabtree J."/>
            <person name="Zhao Q."/>
            <person name="Lorenzi H."/>
            <person name="Orvis J."/>
            <person name="Puiu D."/>
            <person name="Melake-Berhan A."/>
            <person name="Jones K.M."/>
            <person name="Redman J."/>
            <person name="Chen G."/>
            <person name="Cahoon E.B."/>
            <person name="Gedil M."/>
            <person name="Stanke M."/>
            <person name="Haas B.J."/>
            <person name="Wortman J.R."/>
            <person name="Fraser-Liggett C.M."/>
            <person name="Ravel J."/>
            <person name="Rabinowicz P.D."/>
        </authorList>
    </citation>
    <scope>NUCLEOTIDE SEQUENCE [LARGE SCALE GENOMIC DNA]</scope>
    <source>
        <strain evidence="5">cv. Hale</strain>
    </source>
</reference>
<feature type="compositionally biased region" description="Polar residues" evidence="2">
    <location>
        <begin position="80"/>
        <end position="105"/>
    </location>
</feature>
<proteinExistence type="predicted"/>
<organism evidence="4 5">
    <name type="scientific">Ricinus communis</name>
    <name type="common">Castor bean</name>
    <dbReference type="NCBI Taxonomy" id="3988"/>
    <lineage>
        <taxon>Eukaryota</taxon>
        <taxon>Viridiplantae</taxon>
        <taxon>Streptophyta</taxon>
        <taxon>Embryophyta</taxon>
        <taxon>Tracheophyta</taxon>
        <taxon>Spermatophyta</taxon>
        <taxon>Magnoliopsida</taxon>
        <taxon>eudicotyledons</taxon>
        <taxon>Gunneridae</taxon>
        <taxon>Pentapetalae</taxon>
        <taxon>rosids</taxon>
        <taxon>fabids</taxon>
        <taxon>Malpighiales</taxon>
        <taxon>Euphorbiaceae</taxon>
        <taxon>Acalyphoideae</taxon>
        <taxon>Acalypheae</taxon>
        <taxon>Ricinus</taxon>
    </lineage>
</organism>
<dbReference type="InParanoid" id="B9SR26"/>
<dbReference type="STRING" id="3988.B9SR26"/>
<protein>
    <recommendedName>
        <fullName evidence="3">Putative zinc-finger domain-containing protein</fullName>
    </recommendedName>
</protein>
<feature type="domain" description="Putative zinc-finger" evidence="3">
    <location>
        <begin position="938"/>
        <end position="958"/>
    </location>
</feature>
<accession>B9SR26</accession>
<feature type="compositionally biased region" description="Polar residues" evidence="2">
    <location>
        <begin position="454"/>
        <end position="463"/>
    </location>
</feature>
<dbReference type="PANTHER" id="PTHR21563">
    <property type="entry name" value="ZINC FINGER C3H1 DOMAIN-CONTAINING PROTEIN"/>
    <property type="match status" value="1"/>
</dbReference>
<dbReference type="eggNOG" id="KOG4839">
    <property type="taxonomic scope" value="Eukaryota"/>
</dbReference>
<dbReference type="InterPro" id="IPR019607">
    <property type="entry name" value="Putative_zinc-finger_domain"/>
</dbReference>
<dbReference type="GO" id="GO:0005634">
    <property type="term" value="C:nucleus"/>
    <property type="evidence" value="ECO:0000318"/>
    <property type="project" value="GO_Central"/>
</dbReference>
<evidence type="ECO:0000313" key="5">
    <source>
        <dbReference type="Proteomes" id="UP000008311"/>
    </source>
</evidence>
<dbReference type="FunCoup" id="B9SR26">
    <property type="interactions" value="1136"/>
</dbReference>
<feature type="region of interest" description="Disordered" evidence="2">
    <location>
        <begin position="444"/>
        <end position="470"/>
    </location>
</feature>
<feature type="coiled-coil region" evidence="1">
    <location>
        <begin position="516"/>
        <end position="571"/>
    </location>
</feature>
<feature type="region of interest" description="Disordered" evidence="2">
    <location>
        <begin position="769"/>
        <end position="823"/>
    </location>
</feature>
<dbReference type="InterPro" id="IPR039278">
    <property type="entry name" value="Red1"/>
</dbReference>